<keyword evidence="2 13" id="KW-0808">Transferase</keyword>
<keyword evidence="4 13" id="KW-0694">RNA-binding</keyword>
<dbReference type="GO" id="GO:0001680">
    <property type="term" value="P:tRNA 3'-terminal CCA addition"/>
    <property type="evidence" value="ECO:0007669"/>
    <property type="project" value="UniProtKB-ARBA"/>
</dbReference>
<dbReference type="FunCoup" id="A5H2Q7">
    <property type="interactions" value="124"/>
</dbReference>
<dbReference type="VEuPathDB" id="FungiDB:LELG_05772"/>
<evidence type="ECO:0000256" key="5">
    <source>
        <dbReference type="ARBA" id="ARBA00050431"/>
    </source>
</evidence>
<dbReference type="SUPFAM" id="SSF81891">
    <property type="entry name" value="Poly A polymerase C-terminal region-like"/>
    <property type="match status" value="1"/>
</dbReference>
<dbReference type="EC" id="2.7.7.72" evidence="7"/>
<dbReference type="InParanoid" id="A5H2Q7"/>
<dbReference type="Gene3D" id="1.10.3090.10">
    <property type="entry name" value="cca-adding enzyme, domain 2"/>
    <property type="match status" value="1"/>
</dbReference>
<dbReference type="EMBL" id="DS236869">
    <property type="protein sequence ID" value="EDK47591.1"/>
    <property type="molecule type" value="Genomic_DNA"/>
</dbReference>
<evidence type="ECO:0000256" key="8">
    <source>
        <dbReference type="ARBA" id="ARBA00072969"/>
    </source>
</evidence>
<dbReference type="Gene3D" id="3.30.460.10">
    <property type="entry name" value="Beta Polymerase, domain 2"/>
    <property type="match status" value="1"/>
</dbReference>
<evidence type="ECO:0000256" key="7">
    <source>
        <dbReference type="ARBA" id="ARBA00066885"/>
    </source>
</evidence>
<dbReference type="PANTHER" id="PTHR13734:SF5">
    <property type="entry name" value="CCA TRNA NUCLEOTIDYLTRANSFERASE, MITOCHONDRIAL"/>
    <property type="match status" value="1"/>
</dbReference>
<dbReference type="GO" id="GO:0003723">
    <property type="term" value="F:RNA binding"/>
    <property type="evidence" value="ECO:0007669"/>
    <property type="project" value="UniProtKB-KW"/>
</dbReference>
<evidence type="ECO:0000256" key="10">
    <source>
        <dbReference type="ARBA" id="ARBA00077436"/>
    </source>
</evidence>
<sequence>MQLPLHHSYFCTSFSPSSCQFFFPKLFARLMNRRLFCRTFTRLVHSSMKQHTILLNDSEQKIRNLLVGYCDYYRNQGGKPLTLRITGGWVRDKLLCNESQDIDIAIDHLLGVDFVNGLQNYLIEQDPEMSMRHVHTIKMNPLKSKHLETCTTKLYDIDLDFVNLRSEEYTEESRVPVIEFGTPKEDAMRRDATLNALFYNLNEQKIEDFTGKGLQDLQDGVLRTPLSPVKTFLDDPLRILRLIRFACKFDFKIEKKTLEAMMELHNQKALSTKISKERIEIELRKALVSKNPSYGLRLIYHCNLVKSIFYVDGLGFDETAMKHSVKRIPHHLLAASAIYPYFEQQIHKSTIHMLRALEIFDDDSKFNFWLSMILHPYSTVPRVKNKDVYDQFLRVGLKCKKSDINKISAINLVSRTTIDQFLEAPQSVKRSDLGLYLREFPDFASLNLLVQCFIDCIHNVHVRGSLLLPPPPSPTTADLSLRNKKLINETIAKYDSLFSHINQLGLEDVHIMKPLLEGRTIAKELEKKPGPWMKPVTDEVLKWQLDNPSGSAEECMMYIKSKVTL</sequence>
<dbReference type="OrthoDB" id="445712at2759"/>
<evidence type="ECO:0000256" key="6">
    <source>
        <dbReference type="ARBA" id="ARBA00056517"/>
    </source>
</evidence>
<protein>
    <recommendedName>
        <fullName evidence="8">CCA tRNA nucleotidyltransferase, mitochondrial</fullName>
        <ecNumber evidence="7">2.7.7.72</ecNumber>
    </recommendedName>
    <alternativeName>
        <fullName evidence="10">CCA-adding enzyme</fullName>
    </alternativeName>
    <alternativeName>
        <fullName evidence="9">tRNA CCA-pyrophosphorylase</fullName>
    </alternativeName>
    <alternativeName>
        <fullName evidence="11">tRNA adenylyltransferase</fullName>
    </alternativeName>
    <alternativeName>
        <fullName evidence="12">tRNA nucleotidyltransferase</fullName>
    </alternativeName>
</protein>
<feature type="domain" description="tRNA nucleotidyltransferase/poly(A) polymerase RNA and SrmB- binding" evidence="15">
    <location>
        <begin position="250"/>
        <end position="309"/>
    </location>
</feature>
<dbReference type="CDD" id="cd05398">
    <property type="entry name" value="NT_ClassII-CCAase"/>
    <property type="match status" value="1"/>
</dbReference>
<dbReference type="Pfam" id="PF01743">
    <property type="entry name" value="PolyA_pol"/>
    <property type="match status" value="1"/>
</dbReference>
<accession>A5H2Q7</accession>
<dbReference type="GO" id="GO:0052929">
    <property type="term" value="F:ATP:3'-cytidine-cytidine-tRNA adenylyltransferase activity"/>
    <property type="evidence" value="ECO:0007669"/>
    <property type="project" value="TreeGrafter"/>
</dbReference>
<comment type="function">
    <text evidence="6">Nucleotidyltransferase that catalyzes the addition and repair of the essential 3'-terminal CCA sequence in tRNAs, which is necessary for the attachment of amino acids to the 3' terminus of tRNA molecules, using CTP and ATP as substrates. tRNA 3'-terminal CCA addition is required both for tRNA processing and repair. Also involved in tRNA surveillance by mediating tandem CCA addition to generate a CCACCA at the 3' terminus of unstable tRNAs. While stable tRNAs receive only 3'-terminal CCA, unstable tRNAs are marked with CCACCA and rapidly degraded. The structural flexibility of RNA controls the choice between CCA versus CCACCA addition: following the first CCA addition cycle, nucleotide-binding to the active site triggers a clockwise screw motion, producing torque on the RNA. This ejects stable RNAs, whereas unstable RNAs are refolded while bound to the enzyme and subjected to a second CCA catalytic cycle.</text>
</comment>
<dbReference type="Pfam" id="PF12627">
    <property type="entry name" value="PolyA_pol_RNAbd"/>
    <property type="match status" value="1"/>
</dbReference>
<evidence type="ECO:0000256" key="13">
    <source>
        <dbReference type="RuleBase" id="RU003953"/>
    </source>
</evidence>
<evidence type="ECO:0000256" key="11">
    <source>
        <dbReference type="ARBA" id="ARBA00080500"/>
    </source>
</evidence>
<reference evidence="16 17" key="1">
    <citation type="journal article" date="2009" name="Nature">
        <title>Evolution of pathogenicity and sexual reproduction in eight Candida genomes.</title>
        <authorList>
            <person name="Butler G."/>
            <person name="Rasmussen M.D."/>
            <person name="Lin M.F."/>
            <person name="Santos M.A."/>
            <person name="Sakthikumar S."/>
            <person name="Munro C.A."/>
            <person name="Rheinbay E."/>
            <person name="Grabherr M."/>
            <person name="Forche A."/>
            <person name="Reedy J.L."/>
            <person name="Agrafioti I."/>
            <person name="Arnaud M.B."/>
            <person name="Bates S."/>
            <person name="Brown A.J."/>
            <person name="Brunke S."/>
            <person name="Costanzo M.C."/>
            <person name="Fitzpatrick D.A."/>
            <person name="de Groot P.W."/>
            <person name="Harris D."/>
            <person name="Hoyer L.L."/>
            <person name="Hube B."/>
            <person name="Klis F.M."/>
            <person name="Kodira C."/>
            <person name="Lennard N."/>
            <person name="Logue M.E."/>
            <person name="Martin R."/>
            <person name="Neiman A.M."/>
            <person name="Nikolaou E."/>
            <person name="Quail M.A."/>
            <person name="Quinn J."/>
            <person name="Santos M.C."/>
            <person name="Schmitzberger F.F."/>
            <person name="Sherlock G."/>
            <person name="Shah P."/>
            <person name="Silverstein K.A."/>
            <person name="Skrzypek M.S."/>
            <person name="Soll D."/>
            <person name="Staggs R."/>
            <person name="Stansfield I."/>
            <person name="Stumpf M.P."/>
            <person name="Sudbery P.E."/>
            <person name="Srikantha T."/>
            <person name="Zeng Q."/>
            <person name="Berman J."/>
            <person name="Berriman M."/>
            <person name="Heitman J."/>
            <person name="Gow N.A."/>
            <person name="Lorenz M.C."/>
            <person name="Birren B.W."/>
            <person name="Kellis M."/>
            <person name="Cuomo C.A."/>
        </authorList>
    </citation>
    <scope>NUCLEOTIDE SEQUENCE [LARGE SCALE GENOMIC DNA]</scope>
    <source>
        <strain evidence="17">ATCC 11503 / BCRC 21390 / CBS 2605 / JCM 1781 / NBRC 1676 / NRRL YB-4239</strain>
    </source>
</reference>
<dbReference type="PANTHER" id="PTHR13734">
    <property type="entry name" value="TRNA-NUCLEOTIDYLTRANSFERASE"/>
    <property type="match status" value="1"/>
</dbReference>
<dbReference type="HOGENOM" id="CLU_019592_2_1_1"/>
<evidence type="ECO:0000256" key="9">
    <source>
        <dbReference type="ARBA" id="ARBA00076038"/>
    </source>
</evidence>
<evidence type="ECO:0000256" key="3">
    <source>
        <dbReference type="ARBA" id="ARBA00022741"/>
    </source>
</evidence>
<dbReference type="InterPro" id="IPR002646">
    <property type="entry name" value="PolA_pol_head_dom"/>
</dbReference>
<keyword evidence="17" id="KW-1185">Reference proteome</keyword>
<gene>
    <name evidence="16" type="ORF">LELG_05772</name>
</gene>
<evidence type="ECO:0000256" key="4">
    <source>
        <dbReference type="ARBA" id="ARBA00022884"/>
    </source>
</evidence>
<dbReference type="GO" id="GO:0000166">
    <property type="term" value="F:nucleotide binding"/>
    <property type="evidence" value="ECO:0007669"/>
    <property type="project" value="UniProtKB-KW"/>
</dbReference>
<dbReference type="SUPFAM" id="SSF81301">
    <property type="entry name" value="Nucleotidyltransferase"/>
    <property type="match status" value="1"/>
</dbReference>
<feature type="domain" description="Poly A polymerase head" evidence="14">
    <location>
        <begin position="83"/>
        <end position="223"/>
    </location>
</feature>
<dbReference type="AlphaFoldDB" id="A5H2Q7"/>
<keyword evidence="3" id="KW-0547">Nucleotide-binding</keyword>
<evidence type="ECO:0000313" key="17">
    <source>
        <dbReference type="Proteomes" id="UP000001996"/>
    </source>
</evidence>
<dbReference type="OMA" id="ASRFNCT"/>
<dbReference type="InterPro" id="IPR043519">
    <property type="entry name" value="NT_sf"/>
</dbReference>
<dbReference type="GO" id="GO:0052927">
    <property type="term" value="F:CC tRNA cytidylyltransferase activity"/>
    <property type="evidence" value="ECO:0007669"/>
    <property type="project" value="TreeGrafter"/>
</dbReference>
<organism evidence="16 17">
    <name type="scientific">Lodderomyces elongisporus (strain ATCC 11503 / CBS 2605 / JCM 1781 / NBRC 1676 / NRRL YB-4239)</name>
    <name type="common">Yeast</name>
    <name type="synonym">Saccharomyces elongisporus</name>
    <dbReference type="NCBI Taxonomy" id="379508"/>
    <lineage>
        <taxon>Eukaryota</taxon>
        <taxon>Fungi</taxon>
        <taxon>Dikarya</taxon>
        <taxon>Ascomycota</taxon>
        <taxon>Saccharomycotina</taxon>
        <taxon>Pichiomycetes</taxon>
        <taxon>Debaryomycetaceae</taxon>
        <taxon>Candida/Lodderomyces clade</taxon>
        <taxon>Lodderomyces</taxon>
    </lineage>
</organism>
<dbReference type="GO" id="GO:0004810">
    <property type="term" value="F:CCA tRNA nucleotidyltransferase activity"/>
    <property type="evidence" value="ECO:0007669"/>
    <property type="project" value="UniProtKB-EC"/>
</dbReference>
<comment type="similarity">
    <text evidence="1 13">Belongs to the tRNA nucleotidyltransferase/poly(A) polymerase family.</text>
</comment>
<evidence type="ECO:0000256" key="1">
    <source>
        <dbReference type="ARBA" id="ARBA00007265"/>
    </source>
</evidence>
<evidence type="ECO:0000259" key="14">
    <source>
        <dbReference type="Pfam" id="PF01743"/>
    </source>
</evidence>
<evidence type="ECO:0000259" key="15">
    <source>
        <dbReference type="Pfam" id="PF12627"/>
    </source>
</evidence>
<dbReference type="InterPro" id="IPR032828">
    <property type="entry name" value="PolyA_RNA-bd"/>
</dbReference>
<evidence type="ECO:0000256" key="12">
    <source>
        <dbReference type="ARBA" id="ARBA00082324"/>
    </source>
</evidence>
<dbReference type="Proteomes" id="UP000001996">
    <property type="component" value="Unassembled WGS sequence"/>
</dbReference>
<evidence type="ECO:0000256" key="2">
    <source>
        <dbReference type="ARBA" id="ARBA00022679"/>
    </source>
</evidence>
<dbReference type="GO" id="GO:0005739">
    <property type="term" value="C:mitochondrion"/>
    <property type="evidence" value="ECO:0007669"/>
    <property type="project" value="UniProtKB-ARBA"/>
</dbReference>
<proteinExistence type="inferred from homology"/>
<dbReference type="FunFam" id="3.30.460.10:FF:000019">
    <property type="entry name" value="tRNA nucleotidyltransferase cca2"/>
    <property type="match status" value="1"/>
</dbReference>
<name>A5H2Q7_LODEL</name>
<dbReference type="eggNOG" id="KOG2159">
    <property type="taxonomic scope" value="Eukaryota"/>
</dbReference>
<dbReference type="STRING" id="379508.A5H2Q7"/>
<comment type="catalytic activity">
    <reaction evidence="5">
        <text>a tRNA precursor + 2 CTP + ATP = a tRNA with a 3' CCA end + 3 diphosphate</text>
        <dbReference type="Rhea" id="RHEA:14433"/>
        <dbReference type="Rhea" id="RHEA-COMP:10465"/>
        <dbReference type="Rhea" id="RHEA-COMP:10468"/>
        <dbReference type="ChEBI" id="CHEBI:30616"/>
        <dbReference type="ChEBI" id="CHEBI:33019"/>
        <dbReference type="ChEBI" id="CHEBI:37563"/>
        <dbReference type="ChEBI" id="CHEBI:74896"/>
        <dbReference type="ChEBI" id="CHEBI:83071"/>
        <dbReference type="EC" id="2.7.7.72"/>
    </reaction>
</comment>
<evidence type="ECO:0000313" key="16">
    <source>
        <dbReference type="EMBL" id="EDK47591.1"/>
    </source>
</evidence>